<organism evidence="1 2">
    <name type="scientific">Shewanella colwelliana</name>
    <name type="common">Alteromonas colwelliana</name>
    <dbReference type="NCBI Taxonomy" id="23"/>
    <lineage>
        <taxon>Bacteria</taxon>
        <taxon>Pseudomonadati</taxon>
        <taxon>Pseudomonadota</taxon>
        <taxon>Gammaproteobacteria</taxon>
        <taxon>Alteromonadales</taxon>
        <taxon>Shewanellaceae</taxon>
        <taxon>Shewanella</taxon>
    </lineage>
</organism>
<name>A0ABQ4NW79_SHECO</name>
<keyword evidence="2" id="KW-1185">Reference proteome</keyword>
<reference evidence="1 2" key="1">
    <citation type="submission" date="2021-05" db="EMBL/GenBank/DDBJ databases">
        <title>Molecular characterization for Shewanella algae harboring chromosomal blaOXA-55-like strains isolated from clinical and environment sample.</title>
        <authorList>
            <person name="Ohama Y."/>
            <person name="Aoki K."/>
            <person name="Harada S."/>
            <person name="Moriya K."/>
            <person name="Ishii Y."/>
            <person name="Tateda K."/>
        </authorList>
    </citation>
    <scope>NUCLEOTIDE SEQUENCE [LARGE SCALE GENOMIC DNA]</scope>
    <source>
        <strain evidence="1 2">MBTL60-118</strain>
    </source>
</reference>
<dbReference type="Proteomes" id="UP000773469">
    <property type="component" value="Unassembled WGS sequence"/>
</dbReference>
<comment type="caution">
    <text evidence="1">The sequence shown here is derived from an EMBL/GenBank/DDBJ whole genome shotgun (WGS) entry which is preliminary data.</text>
</comment>
<dbReference type="EMBL" id="BPEU01000005">
    <property type="protein sequence ID" value="GIU37673.1"/>
    <property type="molecule type" value="Genomic_DNA"/>
</dbReference>
<evidence type="ECO:0000313" key="1">
    <source>
        <dbReference type="EMBL" id="GIU37673.1"/>
    </source>
</evidence>
<sequence length="59" mass="6862">MLTILNNDELDSSFCLQSFEFSLHAQTLNAINRTFIKRRNRSTDCIGDSKKVNNQRSIR</sequence>
<gene>
    <name evidence="1" type="ORF">TUM3794_08840</name>
</gene>
<proteinExistence type="predicted"/>
<accession>A0ABQ4NW79</accession>
<evidence type="ECO:0000313" key="2">
    <source>
        <dbReference type="Proteomes" id="UP000773469"/>
    </source>
</evidence>
<protein>
    <submittedName>
        <fullName evidence="1">Uncharacterized protein</fullName>
    </submittedName>
</protein>